<organism evidence="1 2">
    <name type="scientific">Campylobacter hominis (strain ATCC BAA-381 / DSM 21671 / CCUG 45161 / LMG 19568 / NCTC 13146 / CH001A)</name>
    <dbReference type="NCBI Taxonomy" id="360107"/>
    <lineage>
        <taxon>Bacteria</taxon>
        <taxon>Pseudomonadati</taxon>
        <taxon>Campylobacterota</taxon>
        <taxon>Epsilonproteobacteria</taxon>
        <taxon>Campylobacterales</taxon>
        <taxon>Campylobacteraceae</taxon>
        <taxon>Campylobacter</taxon>
    </lineage>
</organism>
<evidence type="ECO:0000313" key="1">
    <source>
        <dbReference type="EMBL" id="ABS51917.1"/>
    </source>
</evidence>
<accession>A7HZG6</accession>
<dbReference type="KEGG" id="cha:CHAB381_0035"/>
<gene>
    <name evidence="1" type="ordered locus">CHAB381_0035</name>
</gene>
<dbReference type="OrthoDB" id="5354971at2"/>
<dbReference type="EMBL" id="CP000776">
    <property type="protein sequence ID" value="ABS51917.1"/>
    <property type="molecule type" value="Genomic_DNA"/>
</dbReference>
<dbReference type="Proteomes" id="UP000002407">
    <property type="component" value="Chromosome"/>
</dbReference>
<reference evidence="2" key="1">
    <citation type="submission" date="2007-07" db="EMBL/GenBank/DDBJ databases">
        <title>Complete genome sequence of Campylobacter hominis ATCC BAA-381, a commensal isolated from the human gastrointestinal tract.</title>
        <authorList>
            <person name="Fouts D.E."/>
            <person name="Mongodin E.F."/>
            <person name="Puiu D."/>
            <person name="Sebastian Y."/>
            <person name="Miller W.G."/>
            <person name="Mandrell R.E."/>
            <person name="Nelson K.E."/>
        </authorList>
    </citation>
    <scope>NUCLEOTIDE SEQUENCE [LARGE SCALE GENOMIC DNA]</scope>
    <source>
        <strain evidence="2">ATCC BAA-381 / LMG 19568 / NCTC 13146 / CH001A</strain>
    </source>
</reference>
<dbReference type="PROSITE" id="PS51257">
    <property type="entry name" value="PROKAR_LIPOPROTEIN"/>
    <property type="match status" value="1"/>
</dbReference>
<keyword evidence="2" id="KW-1185">Reference proteome</keyword>
<dbReference type="RefSeq" id="WP_011991504.1">
    <property type="nucleotide sequence ID" value="NC_009714.1"/>
</dbReference>
<sequence length="137" mass="15476">MKYLFFILLFFLSGCDEKIASNNNLPPLPCDLNSQICENSGLSFEILPRPAVAMQKHKILIKNLKDLKDPKIIFTGINMYMGEISAPLKKDANGTYSATFMLSSCILSIMRYHAEIYDGEKPTGKFIEFDVKKQSDV</sequence>
<name>A7HZG6_CAMHC</name>
<protein>
    <submittedName>
        <fullName evidence="1">Putative periplasmic protein</fullName>
    </submittedName>
</protein>
<proteinExistence type="predicted"/>
<dbReference type="STRING" id="360107.CHAB381_0035"/>
<dbReference type="HOGENOM" id="CLU_128628_0_0_7"/>
<evidence type="ECO:0000313" key="2">
    <source>
        <dbReference type="Proteomes" id="UP000002407"/>
    </source>
</evidence>
<dbReference type="AlphaFoldDB" id="A7HZG6"/>
<dbReference type="eggNOG" id="ENOG5033DQT">
    <property type="taxonomic scope" value="Bacteria"/>
</dbReference>